<dbReference type="InterPro" id="IPR016181">
    <property type="entry name" value="Acyl_CoA_acyltransferase"/>
</dbReference>
<evidence type="ECO:0000256" key="1">
    <source>
        <dbReference type="SAM" id="MobiDB-lite"/>
    </source>
</evidence>
<dbReference type="Proteomes" id="UP001423409">
    <property type="component" value="Unassembled WGS sequence"/>
</dbReference>
<reference evidence="3 4" key="1">
    <citation type="submission" date="2024-02" db="EMBL/GenBank/DDBJ databases">
        <title>Deinococcus caeni NBRC 101312.</title>
        <authorList>
            <person name="Ichikawa N."/>
            <person name="Katano-Makiyama Y."/>
            <person name="Hidaka K."/>
        </authorList>
    </citation>
    <scope>NUCLEOTIDE SEQUENCE [LARGE SCALE GENOMIC DNA]</scope>
    <source>
        <strain evidence="3 4">NBRC 101312</strain>
    </source>
</reference>
<dbReference type="EMBL" id="BAABQU010000034">
    <property type="protein sequence ID" value="GAA5441018.1"/>
    <property type="molecule type" value="Genomic_DNA"/>
</dbReference>
<accession>A0ABP9UEN7</accession>
<gene>
    <name evidence="3" type="ORF">Dcae01_02551</name>
</gene>
<organism evidence="3 4">
    <name type="scientific">Deinococcus caeni</name>
    <dbReference type="NCBI Taxonomy" id="569127"/>
    <lineage>
        <taxon>Bacteria</taxon>
        <taxon>Thermotogati</taxon>
        <taxon>Deinococcota</taxon>
        <taxon>Deinococci</taxon>
        <taxon>Deinococcales</taxon>
        <taxon>Deinococcaceae</taxon>
        <taxon>Deinococcus</taxon>
    </lineage>
</organism>
<feature type="domain" description="N-acetyltransferase" evidence="2">
    <location>
        <begin position="179"/>
        <end position="316"/>
    </location>
</feature>
<comment type="caution">
    <text evidence="3">The sequence shown here is derived from an EMBL/GenBank/DDBJ whole genome shotgun (WGS) entry which is preliminary data.</text>
</comment>
<sequence>MSGDDHAAGQDVPQEQDVLTPDAPESVRVGPVQVEALGPEQLELVLAALYEAPREAVAWMAQACTDAWVAFERHEPLGPDGEPLPDGTREVVLGAVGTRPSPAHGSELLGGVLGGPRRAGAAAALARAAWERAGRVYAFAEGHLFPPEALIEAGFREVGAYRRLEGRVPYRHVDAPEGVTLRPLAEVSVPARLEALVAFEDRVGHHAAAPEAAQDGGGGFDSHLSVVALDAEGRGVGVCRAAVEDGLGRIDAPGVTVAWRHTNLRAALLNSVNARLRAAGITRVSVDSWGDTPEELAHDLRLGLHVADETPILAFP</sequence>
<dbReference type="InterPro" id="IPR000182">
    <property type="entry name" value="GNAT_dom"/>
</dbReference>
<dbReference type="RefSeq" id="WP_345446011.1">
    <property type="nucleotide sequence ID" value="NZ_BAABQU010000034.1"/>
</dbReference>
<dbReference type="Gene3D" id="3.40.630.30">
    <property type="match status" value="1"/>
</dbReference>
<evidence type="ECO:0000313" key="4">
    <source>
        <dbReference type="Proteomes" id="UP001423409"/>
    </source>
</evidence>
<dbReference type="SUPFAM" id="SSF55729">
    <property type="entry name" value="Acyl-CoA N-acyltransferases (Nat)"/>
    <property type="match status" value="1"/>
</dbReference>
<dbReference type="PROSITE" id="PS51186">
    <property type="entry name" value="GNAT"/>
    <property type="match status" value="1"/>
</dbReference>
<keyword evidence="4" id="KW-1185">Reference proteome</keyword>
<proteinExistence type="predicted"/>
<evidence type="ECO:0000313" key="3">
    <source>
        <dbReference type="EMBL" id="GAA5441018.1"/>
    </source>
</evidence>
<feature type="region of interest" description="Disordered" evidence="1">
    <location>
        <begin position="1"/>
        <end position="24"/>
    </location>
</feature>
<protein>
    <recommendedName>
        <fullName evidence="2">N-acetyltransferase domain-containing protein</fullName>
    </recommendedName>
</protein>
<evidence type="ECO:0000259" key="2">
    <source>
        <dbReference type="PROSITE" id="PS51186"/>
    </source>
</evidence>
<name>A0ABP9UEN7_9DEIO</name>